<dbReference type="RefSeq" id="WP_189414949.1">
    <property type="nucleotide sequence ID" value="NZ_BMYZ01000001.1"/>
</dbReference>
<evidence type="ECO:0000313" key="2">
    <source>
        <dbReference type="Proteomes" id="UP000619761"/>
    </source>
</evidence>
<dbReference type="EMBL" id="BMYZ01000001">
    <property type="protein sequence ID" value="GGY61096.1"/>
    <property type="molecule type" value="Genomic_DNA"/>
</dbReference>
<gene>
    <name evidence="1" type="ORF">GCM10011613_00570</name>
</gene>
<name>A0ABQ3AQV8_9GAMM</name>
<protein>
    <submittedName>
        <fullName evidence="1">Uncharacterized protein</fullName>
    </submittedName>
</protein>
<dbReference type="Gene3D" id="3.10.129.10">
    <property type="entry name" value="Hotdog Thioesterase"/>
    <property type="match status" value="1"/>
</dbReference>
<comment type="caution">
    <text evidence="1">The sequence shown here is derived from an EMBL/GenBank/DDBJ whole genome shotgun (WGS) entry which is preliminary data.</text>
</comment>
<organism evidence="1 2">
    <name type="scientific">Cellvibrio zantedeschiae</name>
    <dbReference type="NCBI Taxonomy" id="1237077"/>
    <lineage>
        <taxon>Bacteria</taxon>
        <taxon>Pseudomonadati</taxon>
        <taxon>Pseudomonadota</taxon>
        <taxon>Gammaproteobacteria</taxon>
        <taxon>Cellvibrionales</taxon>
        <taxon>Cellvibrionaceae</taxon>
        <taxon>Cellvibrio</taxon>
    </lineage>
</organism>
<sequence>MNNHPEAINNILNNHSVSSLFDVNVIDYSAGKIVLGLNARAPLFNGALGCIVDCVARIAGQASVGDCFVSEYELNSFRQSTVSEFVASARIESSSSDNATYCCEIYAVENSAYKPLAESQGTLVKN</sequence>
<evidence type="ECO:0000313" key="1">
    <source>
        <dbReference type="EMBL" id="GGY61096.1"/>
    </source>
</evidence>
<accession>A0ABQ3AQV8</accession>
<dbReference type="Proteomes" id="UP000619761">
    <property type="component" value="Unassembled WGS sequence"/>
</dbReference>
<proteinExistence type="predicted"/>
<reference evidence="2" key="1">
    <citation type="journal article" date="2019" name="Int. J. Syst. Evol. Microbiol.">
        <title>The Global Catalogue of Microorganisms (GCM) 10K type strain sequencing project: providing services to taxonomists for standard genome sequencing and annotation.</title>
        <authorList>
            <consortium name="The Broad Institute Genomics Platform"/>
            <consortium name="The Broad Institute Genome Sequencing Center for Infectious Disease"/>
            <person name="Wu L."/>
            <person name="Ma J."/>
        </authorList>
    </citation>
    <scope>NUCLEOTIDE SEQUENCE [LARGE SCALE GENOMIC DNA]</scope>
    <source>
        <strain evidence="2">KCTC 32239</strain>
    </source>
</reference>
<keyword evidence="2" id="KW-1185">Reference proteome</keyword>